<accession>A0A812Z5C2</accession>
<name>A0A812Z5C2_9DINO</name>
<dbReference type="InterPro" id="IPR005119">
    <property type="entry name" value="LysR_subst-bd"/>
</dbReference>
<keyword evidence="6" id="KW-0804">Transcription</keyword>
<dbReference type="Proteomes" id="UP000601435">
    <property type="component" value="Unassembled WGS sequence"/>
</dbReference>
<dbReference type="SUPFAM" id="SSF51197">
    <property type="entry name" value="Clavaminate synthase-like"/>
    <property type="match status" value="1"/>
</dbReference>
<dbReference type="InterPro" id="IPR008775">
    <property type="entry name" value="Phytyl_CoA_dOase-like"/>
</dbReference>
<dbReference type="CDD" id="cd08442">
    <property type="entry name" value="PBP2_YofA_SoxR_like"/>
    <property type="match status" value="1"/>
</dbReference>
<dbReference type="FunFam" id="1.10.10.10:FF:000001">
    <property type="entry name" value="LysR family transcriptional regulator"/>
    <property type="match status" value="1"/>
</dbReference>
<dbReference type="InterPro" id="IPR036390">
    <property type="entry name" value="WH_DNA-bd_sf"/>
</dbReference>
<evidence type="ECO:0000256" key="2">
    <source>
        <dbReference type="ARBA" id="ARBA00009437"/>
    </source>
</evidence>
<reference evidence="9" key="1">
    <citation type="submission" date="2021-02" db="EMBL/GenBank/DDBJ databases">
        <authorList>
            <person name="Dougan E. K."/>
            <person name="Rhodes N."/>
            <person name="Thang M."/>
            <person name="Chan C."/>
        </authorList>
    </citation>
    <scope>NUCLEOTIDE SEQUENCE</scope>
</reference>
<comment type="function">
    <text evidence="1">Trans-acting transcriptional regulator of RuBisCO genes (rbcL and rbcS) expression.</text>
</comment>
<feature type="domain" description="HTH lysR-type" evidence="8">
    <location>
        <begin position="2"/>
        <end position="59"/>
    </location>
</feature>
<dbReference type="PRINTS" id="PR00039">
    <property type="entry name" value="HTHLYSR"/>
</dbReference>
<feature type="region of interest" description="Disordered" evidence="7">
    <location>
        <begin position="415"/>
        <end position="453"/>
    </location>
</feature>
<evidence type="ECO:0000256" key="7">
    <source>
        <dbReference type="SAM" id="MobiDB-lite"/>
    </source>
</evidence>
<keyword evidence="10" id="KW-1185">Reference proteome</keyword>
<organism evidence="9 10">
    <name type="scientific">Symbiodinium necroappetens</name>
    <dbReference type="NCBI Taxonomy" id="1628268"/>
    <lineage>
        <taxon>Eukaryota</taxon>
        <taxon>Sar</taxon>
        <taxon>Alveolata</taxon>
        <taxon>Dinophyceae</taxon>
        <taxon>Suessiales</taxon>
        <taxon>Symbiodiniaceae</taxon>
        <taxon>Symbiodinium</taxon>
    </lineage>
</organism>
<keyword evidence="5" id="KW-0238">DNA-binding</keyword>
<evidence type="ECO:0000313" key="10">
    <source>
        <dbReference type="Proteomes" id="UP000601435"/>
    </source>
</evidence>
<dbReference type="Gene3D" id="2.60.120.620">
    <property type="entry name" value="q2cbj1_9rhob like domain"/>
    <property type="match status" value="1"/>
</dbReference>
<evidence type="ECO:0000256" key="5">
    <source>
        <dbReference type="ARBA" id="ARBA00023125"/>
    </source>
</evidence>
<dbReference type="SUPFAM" id="SSF53850">
    <property type="entry name" value="Periplasmic binding protein-like II"/>
    <property type="match status" value="1"/>
</dbReference>
<dbReference type="Pfam" id="PF03466">
    <property type="entry name" value="LysR_substrate"/>
    <property type="match status" value="1"/>
</dbReference>
<dbReference type="Pfam" id="PF00126">
    <property type="entry name" value="HTH_1"/>
    <property type="match status" value="1"/>
</dbReference>
<dbReference type="EMBL" id="CAJNJA010045696">
    <property type="protein sequence ID" value="CAE7811473.1"/>
    <property type="molecule type" value="Genomic_DNA"/>
</dbReference>
<dbReference type="PANTHER" id="PTHR30126:SF40">
    <property type="entry name" value="HTH-TYPE TRANSCRIPTIONAL REGULATOR GLTR"/>
    <property type="match status" value="1"/>
</dbReference>
<evidence type="ECO:0000256" key="1">
    <source>
        <dbReference type="ARBA" id="ARBA00003782"/>
    </source>
</evidence>
<dbReference type="AlphaFoldDB" id="A0A812Z5C2"/>
<dbReference type="GO" id="GO:0000976">
    <property type="term" value="F:transcription cis-regulatory region binding"/>
    <property type="evidence" value="ECO:0007669"/>
    <property type="project" value="TreeGrafter"/>
</dbReference>
<comment type="similarity">
    <text evidence="2">Belongs to the LysR transcriptional regulatory family.</text>
</comment>
<evidence type="ECO:0000256" key="3">
    <source>
        <dbReference type="ARBA" id="ARBA00018907"/>
    </source>
</evidence>
<evidence type="ECO:0000313" key="9">
    <source>
        <dbReference type="EMBL" id="CAE7811473.1"/>
    </source>
</evidence>
<dbReference type="PANTHER" id="PTHR30126">
    <property type="entry name" value="HTH-TYPE TRANSCRIPTIONAL REGULATOR"/>
    <property type="match status" value="1"/>
</dbReference>
<dbReference type="GO" id="GO:0003700">
    <property type="term" value="F:DNA-binding transcription factor activity"/>
    <property type="evidence" value="ECO:0007669"/>
    <property type="project" value="InterPro"/>
</dbReference>
<dbReference type="Gene3D" id="1.10.10.10">
    <property type="entry name" value="Winged helix-like DNA-binding domain superfamily/Winged helix DNA-binding domain"/>
    <property type="match status" value="1"/>
</dbReference>
<protein>
    <recommendedName>
        <fullName evidence="3">Probable RuBisCO transcriptional regulator</fullName>
    </recommendedName>
</protein>
<gene>
    <name evidence="9" type="primary">yneJ</name>
    <name evidence="9" type="ORF">SNEC2469_LOCUS24042</name>
</gene>
<dbReference type="InterPro" id="IPR000847">
    <property type="entry name" value="LysR_HTH_N"/>
</dbReference>
<dbReference type="SUPFAM" id="SSF46785">
    <property type="entry name" value="Winged helix' DNA-binding domain"/>
    <property type="match status" value="1"/>
</dbReference>
<dbReference type="Gene3D" id="3.40.190.10">
    <property type="entry name" value="Periplasmic binding protein-like II"/>
    <property type="match status" value="2"/>
</dbReference>
<proteinExistence type="inferred from homology"/>
<evidence type="ECO:0000256" key="6">
    <source>
        <dbReference type="ARBA" id="ARBA00023163"/>
    </source>
</evidence>
<dbReference type="PROSITE" id="PS50931">
    <property type="entry name" value="HTH_LYSR"/>
    <property type="match status" value="1"/>
</dbReference>
<dbReference type="InterPro" id="IPR036388">
    <property type="entry name" value="WH-like_DNA-bd_sf"/>
</dbReference>
<dbReference type="Pfam" id="PF05721">
    <property type="entry name" value="PhyH"/>
    <property type="match status" value="1"/>
</dbReference>
<evidence type="ECO:0000259" key="8">
    <source>
        <dbReference type="PROSITE" id="PS50931"/>
    </source>
</evidence>
<comment type="caution">
    <text evidence="9">The sequence shown here is derived from an EMBL/GenBank/DDBJ whole genome shotgun (WGS) entry which is preliminary data.</text>
</comment>
<keyword evidence="4" id="KW-0805">Transcription regulation</keyword>
<dbReference type="OrthoDB" id="445007at2759"/>
<evidence type="ECO:0000256" key="4">
    <source>
        <dbReference type="ARBA" id="ARBA00023015"/>
    </source>
</evidence>
<sequence length="728" mass="80147">MMDLSDLRIFRAVVAEGGITRAAERLHRVQSNVTTRVRQLEADLGVALFIREGKRLHLAPAGQVLLDYAERLLDLAEEAREAVQDSRPRGTLRLGSMESTAAVRLPAPLSAYIKRHPEVNVELRTGNPVQLARAVLAGELDAALAAEPIAPEQFDQIPVFEEDLVLIAEESQPPIIADRPAPRTMIAFEHGCPHRRLLEDWYAARGETPAQVLQLASYYAMLGCVLVGMGITLLPRSVLATYPERKRLSLHPLPEGQDKVWTMLFWRKGAGRFSGRLDHDLGDQRIGRGPGFSGVVAPAIAQTPLKSPQQGGAHGVVMPFGHAVAGVTPPEILQHRHQGFGRFKAGHHMVDGLHQLLTLLFHVGLGEEGFEGGVDLEQAVVEHRCRRFGDGRDLPPGVPVPGPDAGFAAGRFQFTEKTQPASRRKPEGQTTGSDHWVRPLGGSPEPMNPEPKNQDHVAQFRAEGYAVVRGVFDAAEVAAMAAAFDRIHARALAGGRSWRDRNTFFRLADDPKAGRVLRLAQWPGWIDEDLEAVRRDPRLLEILEPLIGRDLKQIINQLHWKPPGAAAEFGFHQDSRSRRPREAYRDLAASYVQTGIAVDRQSAENGAMVVCPGSHRLGELPFDPEKPSMHEALDTADLARLGVDTANVRTLEMAPGDVALWHVHTLHGSGPNRSAMDRRFYINGYVVAANCDRGEWAFRGGQPCPLEGEQSLVHYEELYTNPGPMFVD</sequence>